<feature type="transmembrane region" description="Helical" evidence="8">
    <location>
        <begin position="167"/>
        <end position="186"/>
    </location>
</feature>
<dbReference type="Gene3D" id="3.30.565.10">
    <property type="entry name" value="Histidine kinase-like ATPase, C-terminal domain"/>
    <property type="match status" value="1"/>
</dbReference>
<evidence type="ECO:0000313" key="11">
    <source>
        <dbReference type="EMBL" id="KNC97198.1"/>
    </source>
</evidence>
<dbReference type="CDD" id="cd00082">
    <property type="entry name" value="HisKA"/>
    <property type="match status" value="1"/>
</dbReference>
<proteinExistence type="predicted"/>
<dbReference type="SMART" id="SM00448">
    <property type="entry name" value="REC"/>
    <property type="match status" value="1"/>
</dbReference>
<evidence type="ECO:0000259" key="10">
    <source>
        <dbReference type="PROSITE" id="PS50110"/>
    </source>
</evidence>
<feature type="modified residue" description="4-aspartylphosphate" evidence="6">
    <location>
        <position position="884"/>
    </location>
</feature>
<keyword evidence="3 6" id="KW-0597">Phosphoprotein</keyword>
<dbReference type="EC" id="2.7.13.3" evidence="2"/>
<dbReference type="RefSeq" id="XP_016605238.1">
    <property type="nucleotide sequence ID" value="XM_016755752.1"/>
</dbReference>
<organism evidence="11 12">
    <name type="scientific">Spizellomyces punctatus (strain DAOM BR117)</name>
    <dbReference type="NCBI Taxonomy" id="645134"/>
    <lineage>
        <taxon>Eukaryota</taxon>
        <taxon>Fungi</taxon>
        <taxon>Fungi incertae sedis</taxon>
        <taxon>Chytridiomycota</taxon>
        <taxon>Chytridiomycota incertae sedis</taxon>
        <taxon>Chytridiomycetes</taxon>
        <taxon>Spizellomycetales</taxon>
        <taxon>Spizellomycetaceae</taxon>
        <taxon>Spizellomyces</taxon>
    </lineage>
</organism>
<feature type="compositionally biased region" description="Polar residues" evidence="7">
    <location>
        <begin position="742"/>
        <end position="753"/>
    </location>
</feature>
<keyword evidence="8" id="KW-0472">Membrane</keyword>
<feature type="region of interest" description="Disordered" evidence="7">
    <location>
        <begin position="40"/>
        <end position="65"/>
    </location>
</feature>
<dbReference type="InterPro" id="IPR036097">
    <property type="entry name" value="HisK_dim/P_sf"/>
</dbReference>
<dbReference type="InterPro" id="IPR005467">
    <property type="entry name" value="His_kinase_dom"/>
</dbReference>
<dbReference type="OMA" id="HYMRENV"/>
<reference evidence="11 12" key="1">
    <citation type="submission" date="2009-08" db="EMBL/GenBank/DDBJ databases">
        <title>The Genome Sequence of Spizellomyces punctatus strain DAOM BR117.</title>
        <authorList>
            <consortium name="The Broad Institute Genome Sequencing Platform"/>
            <person name="Russ C."/>
            <person name="Cuomo C."/>
            <person name="Shea T."/>
            <person name="Young S.K."/>
            <person name="Zeng Q."/>
            <person name="Koehrsen M."/>
            <person name="Haas B."/>
            <person name="Borodovsky M."/>
            <person name="Guigo R."/>
            <person name="Alvarado L."/>
            <person name="Berlin A."/>
            <person name="Bochicchio J."/>
            <person name="Borenstein D."/>
            <person name="Chapman S."/>
            <person name="Chen Z."/>
            <person name="Engels R."/>
            <person name="Freedman E."/>
            <person name="Gellesch M."/>
            <person name="Goldberg J."/>
            <person name="Griggs A."/>
            <person name="Gujja S."/>
            <person name="Heiman D."/>
            <person name="Hepburn T."/>
            <person name="Howarth C."/>
            <person name="Jen D."/>
            <person name="Larson L."/>
            <person name="Lewis B."/>
            <person name="Mehta T."/>
            <person name="Park D."/>
            <person name="Pearson M."/>
            <person name="Roberts A."/>
            <person name="Saif S."/>
            <person name="Shenoy N."/>
            <person name="Sisk P."/>
            <person name="Stolte C."/>
            <person name="Sykes S."/>
            <person name="Thomson T."/>
            <person name="Walk T."/>
            <person name="White J."/>
            <person name="Yandava C."/>
            <person name="Burger G."/>
            <person name="Gray M.W."/>
            <person name="Holland P.W.H."/>
            <person name="King N."/>
            <person name="Lang F.B.F."/>
            <person name="Roger A.J."/>
            <person name="Ruiz-Trillo I."/>
            <person name="Lander E."/>
            <person name="Nusbaum C."/>
        </authorList>
    </citation>
    <scope>NUCLEOTIDE SEQUENCE [LARGE SCALE GENOMIC DNA]</scope>
    <source>
        <strain evidence="11 12">DAOM BR117</strain>
    </source>
</reference>
<dbReference type="GO" id="GO:0009927">
    <property type="term" value="F:histidine phosphotransfer kinase activity"/>
    <property type="evidence" value="ECO:0007669"/>
    <property type="project" value="TreeGrafter"/>
</dbReference>
<dbReference type="GO" id="GO:0005886">
    <property type="term" value="C:plasma membrane"/>
    <property type="evidence" value="ECO:0007669"/>
    <property type="project" value="TreeGrafter"/>
</dbReference>
<evidence type="ECO:0000256" key="6">
    <source>
        <dbReference type="PROSITE-ProRule" id="PRU00169"/>
    </source>
</evidence>
<dbReference type="InterPro" id="IPR011006">
    <property type="entry name" value="CheY-like_superfamily"/>
</dbReference>
<dbReference type="Gene3D" id="3.40.50.2300">
    <property type="match status" value="1"/>
</dbReference>
<feature type="transmembrane region" description="Helical" evidence="8">
    <location>
        <begin position="268"/>
        <end position="286"/>
    </location>
</feature>
<dbReference type="SUPFAM" id="SSF55874">
    <property type="entry name" value="ATPase domain of HSP90 chaperone/DNA topoisomerase II/histidine kinase"/>
    <property type="match status" value="1"/>
</dbReference>
<keyword evidence="8" id="KW-1133">Transmembrane helix</keyword>
<dbReference type="OrthoDB" id="2126507at2759"/>
<dbReference type="InterPro" id="IPR003661">
    <property type="entry name" value="HisK_dim/P_dom"/>
</dbReference>
<feature type="domain" description="Histidine kinase" evidence="9">
    <location>
        <begin position="377"/>
        <end position="649"/>
    </location>
</feature>
<keyword evidence="12" id="KW-1185">Reference proteome</keyword>
<feature type="compositionally biased region" description="Basic and acidic residues" evidence="7">
    <location>
        <begin position="814"/>
        <end position="825"/>
    </location>
</feature>
<dbReference type="SMART" id="SM00387">
    <property type="entry name" value="HATPase_c"/>
    <property type="match status" value="1"/>
</dbReference>
<dbReference type="Pfam" id="PF00072">
    <property type="entry name" value="Response_reg"/>
    <property type="match status" value="1"/>
</dbReference>
<dbReference type="CDD" id="cd17546">
    <property type="entry name" value="REC_hyHK_CKI1_RcsC-like"/>
    <property type="match status" value="1"/>
</dbReference>
<dbReference type="VEuPathDB" id="FungiDB:SPPG_07585"/>
<name>A0A0L0H966_SPIPD</name>
<evidence type="ECO:0000259" key="9">
    <source>
        <dbReference type="PROSITE" id="PS50109"/>
    </source>
</evidence>
<evidence type="ECO:0000256" key="1">
    <source>
        <dbReference type="ARBA" id="ARBA00000085"/>
    </source>
</evidence>
<evidence type="ECO:0000256" key="7">
    <source>
        <dbReference type="SAM" id="MobiDB-lite"/>
    </source>
</evidence>
<evidence type="ECO:0000256" key="2">
    <source>
        <dbReference type="ARBA" id="ARBA00012438"/>
    </source>
</evidence>
<accession>A0A0L0H966</accession>
<feature type="transmembrane region" description="Helical" evidence="8">
    <location>
        <begin position="198"/>
        <end position="215"/>
    </location>
</feature>
<feature type="transmembrane region" description="Helical" evidence="8">
    <location>
        <begin position="222"/>
        <end position="242"/>
    </location>
</feature>
<keyword evidence="4" id="KW-0808">Transferase</keyword>
<evidence type="ECO:0000256" key="8">
    <source>
        <dbReference type="SAM" id="Phobius"/>
    </source>
</evidence>
<dbReference type="SUPFAM" id="SSF52172">
    <property type="entry name" value="CheY-like"/>
    <property type="match status" value="1"/>
</dbReference>
<dbReference type="PRINTS" id="PR00344">
    <property type="entry name" value="BCTRLSENSOR"/>
</dbReference>
<dbReference type="Pfam" id="PF00512">
    <property type="entry name" value="HisKA"/>
    <property type="match status" value="1"/>
</dbReference>
<feature type="domain" description="Response regulatory" evidence="10">
    <location>
        <begin position="828"/>
        <end position="949"/>
    </location>
</feature>
<dbReference type="SMART" id="SM00388">
    <property type="entry name" value="HisKA"/>
    <property type="match status" value="1"/>
</dbReference>
<comment type="catalytic activity">
    <reaction evidence="1">
        <text>ATP + protein L-histidine = ADP + protein N-phospho-L-histidine.</text>
        <dbReference type="EC" id="2.7.13.3"/>
    </reaction>
</comment>
<keyword evidence="8" id="KW-0812">Transmembrane</keyword>
<dbReference type="STRING" id="645134.A0A0L0H966"/>
<dbReference type="Gene3D" id="1.10.287.130">
    <property type="match status" value="1"/>
</dbReference>
<dbReference type="EMBL" id="KQ257465">
    <property type="protein sequence ID" value="KNC97198.1"/>
    <property type="molecule type" value="Genomic_DNA"/>
</dbReference>
<dbReference type="InParanoid" id="A0A0L0H966"/>
<dbReference type="InterPro" id="IPR004358">
    <property type="entry name" value="Sig_transdc_His_kin-like_C"/>
</dbReference>
<feature type="region of interest" description="Disordered" evidence="7">
    <location>
        <begin position="86"/>
        <end position="112"/>
    </location>
</feature>
<dbReference type="GO" id="GO:0000155">
    <property type="term" value="F:phosphorelay sensor kinase activity"/>
    <property type="evidence" value="ECO:0007669"/>
    <property type="project" value="InterPro"/>
</dbReference>
<feature type="compositionally biased region" description="Basic and acidic residues" evidence="7">
    <location>
        <begin position="782"/>
        <end position="792"/>
    </location>
</feature>
<evidence type="ECO:0000313" key="12">
    <source>
        <dbReference type="Proteomes" id="UP000053201"/>
    </source>
</evidence>
<dbReference type="AlphaFoldDB" id="A0A0L0H966"/>
<keyword evidence="5" id="KW-0418">Kinase</keyword>
<evidence type="ECO:0000256" key="3">
    <source>
        <dbReference type="ARBA" id="ARBA00022553"/>
    </source>
</evidence>
<dbReference type="Proteomes" id="UP000053201">
    <property type="component" value="Unassembled WGS sequence"/>
</dbReference>
<evidence type="ECO:0000256" key="4">
    <source>
        <dbReference type="ARBA" id="ARBA00022679"/>
    </source>
</evidence>
<dbReference type="PANTHER" id="PTHR43047">
    <property type="entry name" value="TWO-COMPONENT HISTIDINE PROTEIN KINASE"/>
    <property type="match status" value="1"/>
</dbReference>
<dbReference type="Pfam" id="PF02518">
    <property type="entry name" value="HATPase_c"/>
    <property type="match status" value="1"/>
</dbReference>
<dbReference type="PROSITE" id="PS50109">
    <property type="entry name" value="HIS_KIN"/>
    <property type="match status" value="1"/>
</dbReference>
<feature type="region of interest" description="Disordered" evidence="7">
    <location>
        <begin position="730"/>
        <end position="753"/>
    </location>
</feature>
<dbReference type="InterPro" id="IPR001789">
    <property type="entry name" value="Sig_transdc_resp-reg_receiver"/>
</dbReference>
<feature type="region of interest" description="Disordered" evidence="7">
    <location>
        <begin position="782"/>
        <end position="825"/>
    </location>
</feature>
<dbReference type="SUPFAM" id="SSF47384">
    <property type="entry name" value="Homodimeric domain of signal transducing histidine kinase"/>
    <property type="match status" value="1"/>
</dbReference>
<feature type="transmembrane region" description="Helical" evidence="8">
    <location>
        <begin position="291"/>
        <end position="309"/>
    </location>
</feature>
<feature type="region of interest" description="Disordered" evidence="7">
    <location>
        <begin position="964"/>
        <end position="989"/>
    </location>
</feature>
<evidence type="ECO:0000256" key="5">
    <source>
        <dbReference type="ARBA" id="ARBA00022777"/>
    </source>
</evidence>
<dbReference type="eggNOG" id="KOG0519">
    <property type="taxonomic scope" value="Eukaryota"/>
</dbReference>
<dbReference type="InterPro" id="IPR003594">
    <property type="entry name" value="HATPase_dom"/>
</dbReference>
<gene>
    <name evidence="11" type="ORF">SPPG_07585</name>
</gene>
<protein>
    <recommendedName>
        <fullName evidence="2">histidine kinase</fullName>
        <ecNumber evidence="2">2.7.13.3</ecNumber>
    </recommendedName>
</protein>
<dbReference type="GeneID" id="27690793"/>
<dbReference type="InterPro" id="IPR036890">
    <property type="entry name" value="HATPase_C_sf"/>
</dbReference>
<sequence length="989" mass="111026">MMPSRGIHFKYRDRLGKIVRKLKALHLPASLPSESYLVDLTSSESTPPAPRDPNKPRGSLDEDEEPADEIIVDSLLLPAAVSTTGSRRQSSMASSVKEAPVQEDNYDTDPGWSEISQSSTRAVRTWFVRTMRFGMWPKIKNYFDLSFDDESVERHYQKENWYMRKPLALMAALFILLSWILALGLIPRPWNTYDMYSYIGIVGFFSLLIPILVVFDVPRYRYASWQIFLLFTCWSWPVVFAVEMKLCDFFDIDKTGGLGGGACGNKDFFTTLYYAAAYPVLALFALRQTRLWAMIGSLGYCVCLGVTIVPDRASWVRNLLVYFTFMIFINIMSHSQERIDRRMFLIRDQLKFQYRATQRAQHLEHKAADSKKRFVSYIFHEVRVPLNSALLAIQNLAGEGVFKSCDKDQREMVDALTGSLGMMAKVLNDVLDFNRMEDGKLACTHNPFDFHKVVRSIFVSARAVAENRGVNLVTELDERIDKLCESKVVIGDEMRLRQVLSNLTSNACKFTNSGGTVKILTRLLYPTEGGHLSVPTDTHKSPSIRDDGESVQSHRIDIEDLDPINNPNVTIIRMEVHDTGVGIRRCELIDNRLFSPYVQTEEGRRQGGKGTGLGLALVRHIVKLSGGRLGVQSRLGVGSVFWVELPLGLQDRSTPVEELSCFIPTLVPPNFGGTTESVDDPEMSSASKPDSKSWKKVRVIVDKEERLEPYLPALAGMGSISEGEGIDIKQPYSDDSGKEIETNGTSYRGKTSSNIHEEVRVPVNGEDVVVVITGSEETEKGIELERIRRVDEPPIPEPSSATIDTKASPPATAEPRDPEKPEETRKLNLLVVDDDRITRRLMSRLLSRLGHKVETAEDGSIALKKLTSSFEEGGGPPFDLIFLDNQMPIMTGVECIQHIRDKGIMVWACGVTGNAMREDQDEFYDAGIDRVLTKPVQEKDVREMIDIVLNLREPDNGVLTWRKKLVRTPTGSSKTDQDSTKQKGSGKVS</sequence>
<dbReference type="PANTHER" id="PTHR43047:SF66">
    <property type="entry name" value="HISKA"/>
    <property type="match status" value="1"/>
</dbReference>
<dbReference type="PROSITE" id="PS50110">
    <property type="entry name" value="RESPONSE_REGULATORY"/>
    <property type="match status" value="1"/>
</dbReference>